<keyword evidence="3" id="KW-0195">Cyclin</keyword>
<evidence type="ECO:0000259" key="7">
    <source>
        <dbReference type="Pfam" id="PF00134"/>
    </source>
</evidence>
<keyword evidence="4" id="KW-0804">Transcription</keyword>
<evidence type="ECO:0000313" key="8">
    <source>
        <dbReference type="EMBL" id="GMR39949.1"/>
    </source>
</evidence>
<name>A0AAN5CEH7_9BILA</name>
<feature type="compositionally biased region" description="Basic and acidic residues" evidence="6">
    <location>
        <begin position="391"/>
        <end position="412"/>
    </location>
</feature>
<dbReference type="GO" id="GO:0006357">
    <property type="term" value="P:regulation of transcription by RNA polymerase II"/>
    <property type="evidence" value="ECO:0007669"/>
    <property type="project" value="InterPro"/>
</dbReference>
<evidence type="ECO:0000256" key="6">
    <source>
        <dbReference type="SAM" id="MobiDB-lite"/>
    </source>
</evidence>
<protein>
    <recommendedName>
        <fullName evidence="7">Cyclin N-terminal domain-containing protein</fullName>
    </recommendedName>
</protein>
<feature type="compositionally biased region" description="Low complexity" evidence="6">
    <location>
        <begin position="441"/>
        <end position="470"/>
    </location>
</feature>
<evidence type="ECO:0000256" key="2">
    <source>
        <dbReference type="ARBA" id="ARBA00023015"/>
    </source>
</evidence>
<feature type="compositionally biased region" description="Low complexity" evidence="6">
    <location>
        <begin position="413"/>
        <end position="434"/>
    </location>
</feature>
<feature type="compositionally biased region" description="Low complexity" evidence="6">
    <location>
        <begin position="537"/>
        <end position="558"/>
    </location>
</feature>
<dbReference type="FunFam" id="1.10.472.10:FF:000181">
    <property type="entry name" value="Protein CBR-CIT-1.1"/>
    <property type="match status" value="1"/>
</dbReference>
<organism evidence="8 9">
    <name type="scientific">Pristionchus mayeri</name>
    <dbReference type="NCBI Taxonomy" id="1317129"/>
    <lineage>
        <taxon>Eukaryota</taxon>
        <taxon>Metazoa</taxon>
        <taxon>Ecdysozoa</taxon>
        <taxon>Nematoda</taxon>
        <taxon>Chromadorea</taxon>
        <taxon>Rhabditida</taxon>
        <taxon>Rhabditina</taxon>
        <taxon>Diplogasteromorpha</taxon>
        <taxon>Diplogasteroidea</taxon>
        <taxon>Neodiplogasteridae</taxon>
        <taxon>Pristionchus</taxon>
    </lineage>
</organism>
<feature type="region of interest" description="Disordered" evidence="6">
    <location>
        <begin position="330"/>
        <end position="367"/>
    </location>
</feature>
<accession>A0AAN5CEH7</accession>
<dbReference type="PANTHER" id="PTHR10026">
    <property type="entry name" value="CYCLIN"/>
    <property type="match status" value="1"/>
</dbReference>
<evidence type="ECO:0000313" key="9">
    <source>
        <dbReference type="Proteomes" id="UP001328107"/>
    </source>
</evidence>
<gene>
    <name evidence="8" type="ORF">PMAYCL1PPCAC_10144</name>
</gene>
<feature type="compositionally biased region" description="Basic and acidic residues" evidence="6">
    <location>
        <begin position="484"/>
        <end position="506"/>
    </location>
</feature>
<keyword evidence="2" id="KW-0805">Transcription regulation</keyword>
<dbReference type="Proteomes" id="UP001328107">
    <property type="component" value="Unassembled WGS sequence"/>
</dbReference>
<comment type="similarity">
    <text evidence="1">Belongs to the cyclin family. Cyclin C subfamily.</text>
</comment>
<feature type="region of interest" description="Disordered" evidence="6">
    <location>
        <begin position="391"/>
        <end position="648"/>
    </location>
</feature>
<dbReference type="Gene3D" id="1.10.472.10">
    <property type="entry name" value="Cyclin-like"/>
    <property type="match status" value="2"/>
</dbReference>
<feature type="compositionally biased region" description="Polar residues" evidence="6">
    <location>
        <begin position="348"/>
        <end position="359"/>
    </location>
</feature>
<dbReference type="InterPro" id="IPR036915">
    <property type="entry name" value="Cyclin-like_sf"/>
</dbReference>
<feature type="domain" description="Cyclin N-terminal" evidence="7">
    <location>
        <begin position="74"/>
        <end position="166"/>
    </location>
</feature>
<feature type="region of interest" description="Disordered" evidence="6">
    <location>
        <begin position="288"/>
        <end position="317"/>
    </location>
</feature>
<proteinExistence type="inferred from homology"/>
<reference evidence="9" key="1">
    <citation type="submission" date="2022-10" db="EMBL/GenBank/DDBJ databases">
        <title>Genome assembly of Pristionchus species.</title>
        <authorList>
            <person name="Yoshida K."/>
            <person name="Sommer R.J."/>
        </authorList>
    </citation>
    <scope>NUCLEOTIDE SEQUENCE [LARGE SCALE GENOMIC DNA]</scope>
    <source>
        <strain evidence="9">RS5460</strain>
    </source>
</reference>
<dbReference type="InterPro" id="IPR006671">
    <property type="entry name" value="Cyclin_N"/>
</dbReference>
<evidence type="ECO:0000256" key="4">
    <source>
        <dbReference type="ARBA" id="ARBA00023163"/>
    </source>
</evidence>
<comment type="function">
    <text evidence="5">Regulatory subunit of the cyclin-dependent kinase pair (CDK9/cyclin T) complex, also called positive transcription elongation factor B (P-TEFb), which is proposed to facilitate the transition from abortive to production elongation by phosphorylating the CTD (carboxy-terminal domain) of the large subunit of RNA polymerase II (RNAP II).</text>
</comment>
<dbReference type="AlphaFoldDB" id="A0AAN5CEH7"/>
<dbReference type="SUPFAM" id="SSF47954">
    <property type="entry name" value="Cyclin-like"/>
    <property type="match status" value="2"/>
</dbReference>
<dbReference type="EMBL" id="BTRK01000003">
    <property type="protein sequence ID" value="GMR39949.1"/>
    <property type="molecule type" value="Genomic_DNA"/>
</dbReference>
<sequence>MATSRAGEAALRPLSSGPSPKCKWIFSKEEMKNMASLRAGLDEFKELQLRQQSTKFIQLLGDRLNHNLKDHRGKITQLCMCAAMIHMHRFFYFHSFTFFDYRDVAAACLFLSGKSEECPRKIDHIVKAWWSEKFPGIKLDQQKYEDAMGLLVAIESIILQTIAFDLQVSLPHPLVLKAMHAIAKNNRKITEVVYFFSTDVLCVTSWGIRYSAEAIAVACVHIVCTWANFEMPLAAPDGSKWYHKTDSAMTEDQLQEMMREFITVYKTCKNDLAITKFIKKGEIRDPISDAEDRATPPALMDGGMLLPPPPPPPMSLTAKKVDINAYKERRAAGDGGGSSSASSSSSSVHNSQTTPSASYQQQQQRRSFMPEMNQVKGVTASMPGFVLPKQEIKLEVKQEPGERRDYSREDSYRSSSSASQRPARPPSNGSSSGSQHHRHSSSSSQQPQSQSQQYPPYMQQQQPSGSSAPSSDHHHRTSMGGGGGERERSRDERGERERNEKRKREMSSSNLSSDKRSRPDMPLMSSRGGDPSSQRGHSMMPSSQSQPLPQQHLQQQHQYNSVPPPPQPLMQQQPYGSKYGMSNGGHFQQQQPQQRSSYGGGSYSQQQQQLQQAGYHHPQNGFMSAVPPPPPPPQMATTGGDMEDGEVF</sequence>
<comment type="caution">
    <text evidence="8">The sequence shown here is derived from an EMBL/GenBank/DDBJ whole genome shotgun (WGS) entry which is preliminary data.</text>
</comment>
<dbReference type="Pfam" id="PF21797">
    <property type="entry name" value="CycT2-like_C"/>
    <property type="match status" value="1"/>
</dbReference>
<dbReference type="Pfam" id="PF00134">
    <property type="entry name" value="Cyclin_N"/>
    <property type="match status" value="1"/>
</dbReference>
<feature type="compositionally biased region" description="Low complexity" evidence="6">
    <location>
        <begin position="588"/>
        <end position="615"/>
    </location>
</feature>
<dbReference type="InterPro" id="IPR043198">
    <property type="entry name" value="Cyclin/Ssn8"/>
</dbReference>
<keyword evidence="9" id="KW-1185">Reference proteome</keyword>
<dbReference type="GO" id="GO:0016538">
    <property type="term" value="F:cyclin-dependent protein serine/threonine kinase regulator activity"/>
    <property type="evidence" value="ECO:0007669"/>
    <property type="project" value="InterPro"/>
</dbReference>
<evidence type="ECO:0000256" key="5">
    <source>
        <dbReference type="ARBA" id="ARBA00056850"/>
    </source>
</evidence>
<feature type="compositionally biased region" description="Low complexity" evidence="6">
    <location>
        <begin position="296"/>
        <end position="305"/>
    </location>
</feature>
<evidence type="ECO:0000256" key="1">
    <source>
        <dbReference type="ARBA" id="ARBA00008638"/>
    </source>
</evidence>
<evidence type="ECO:0000256" key="3">
    <source>
        <dbReference type="ARBA" id="ARBA00023127"/>
    </source>
</evidence>